<reference evidence="3" key="1">
    <citation type="submission" date="2025-08" db="UniProtKB">
        <authorList>
            <consortium name="Ensembl"/>
        </authorList>
    </citation>
    <scope>IDENTIFICATION</scope>
</reference>
<dbReference type="InterPro" id="IPR035892">
    <property type="entry name" value="C2_domain_sf"/>
</dbReference>
<dbReference type="Gene3D" id="2.60.40.150">
    <property type="entry name" value="C2 domain"/>
    <property type="match status" value="1"/>
</dbReference>
<dbReference type="InterPro" id="IPR043549">
    <property type="entry name" value="C2C4C/C2C4D"/>
</dbReference>
<dbReference type="PROSITE" id="PS50004">
    <property type="entry name" value="C2"/>
    <property type="match status" value="1"/>
</dbReference>
<feature type="domain" description="C2" evidence="2">
    <location>
        <begin position="270"/>
        <end position="385"/>
    </location>
</feature>
<organism evidence="3 4">
    <name type="scientific">Leptobrachium leishanense</name>
    <name type="common">Leishan spiny toad</name>
    <dbReference type="NCBI Taxonomy" id="445787"/>
    <lineage>
        <taxon>Eukaryota</taxon>
        <taxon>Metazoa</taxon>
        <taxon>Chordata</taxon>
        <taxon>Craniata</taxon>
        <taxon>Vertebrata</taxon>
        <taxon>Euteleostomi</taxon>
        <taxon>Amphibia</taxon>
        <taxon>Batrachia</taxon>
        <taxon>Anura</taxon>
        <taxon>Pelobatoidea</taxon>
        <taxon>Megophryidae</taxon>
        <taxon>Leptobrachium</taxon>
    </lineage>
</organism>
<keyword evidence="4" id="KW-1185">Reference proteome</keyword>
<protein>
    <recommendedName>
        <fullName evidence="2">C2 domain-containing protein</fullName>
    </recommendedName>
</protein>
<sequence length="385" mass="43004">MGKERSRCNSSTCYNVLTPDRIPEFCIPPRHQGQNDLRMRSRHNSITNLFVSAFEARMPCPFEKHIIQVDSIEDPFEEESTNADPQSQAALSLPHLPKAHTSYGFCTLLESPNTKRKESLFHNDPDAMPILLPRSRSSTITCRGVCSLSSFTNRRFRPLRRSGTLDSDTASSADSSPFGSPKLNRSLQASLLKALNQDGILSRALKANCKMSTVRNNSLSTDDESSTDSSPCVTRRSSYDWSQHSLAQSDIGLLLVPGRFSLDNTVTLNTGGIVRLSAEYHPENSRLRVRLVSAEGLFKQSVDPKNVSCYFSLSLMPGKSQKQRSTLIRGSRNPIFNEDFFFEELESQDLLEKTLKIKAIHKGSCVKRECILGKCKLQLLSILPV</sequence>
<evidence type="ECO:0000313" key="3">
    <source>
        <dbReference type="Ensembl" id="ENSLLEP00000006895.1"/>
    </source>
</evidence>
<dbReference type="PANTHER" id="PTHR46291:SF12">
    <property type="entry name" value="C2 CALCIUM-DEPENDENT DOMAIN-CONTAINING PROTEIN 4C"/>
    <property type="match status" value="1"/>
</dbReference>
<evidence type="ECO:0000259" key="2">
    <source>
        <dbReference type="PROSITE" id="PS50004"/>
    </source>
</evidence>
<reference evidence="3" key="2">
    <citation type="submission" date="2025-09" db="UniProtKB">
        <authorList>
            <consortium name="Ensembl"/>
        </authorList>
    </citation>
    <scope>IDENTIFICATION</scope>
</reference>
<dbReference type="InterPro" id="IPR000008">
    <property type="entry name" value="C2_dom"/>
</dbReference>
<accession>A0A8C5P922</accession>
<dbReference type="PANTHER" id="PTHR46291">
    <property type="entry name" value="C2 DOMAIN-CONTAINING PROTEIN"/>
    <property type="match status" value="1"/>
</dbReference>
<dbReference type="OrthoDB" id="9947256at2759"/>
<feature type="compositionally biased region" description="Low complexity" evidence="1">
    <location>
        <begin position="166"/>
        <end position="176"/>
    </location>
</feature>
<feature type="region of interest" description="Disordered" evidence="1">
    <location>
        <begin position="161"/>
        <end position="181"/>
    </location>
</feature>
<dbReference type="AlphaFoldDB" id="A0A8C5P922"/>
<evidence type="ECO:0000256" key="1">
    <source>
        <dbReference type="SAM" id="MobiDB-lite"/>
    </source>
</evidence>
<dbReference type="SMART" id="SM00239">
    <property type="entry name" value="C2"/>
    <property type="match status" value="1"/>
</dbReference>
<dbReference type="Proteomes" id="UP000694569">
    <property type="component" value="Unplaced"/>
</dbReference>
<dbReference type="Pfam" id="PF00168">
    <property type="entry name" value="C2"/>
    <property type="match status" value="1"/>
</dbReference>
<evidence type="ECO:0000313" key="4">
    <source>
        <dbReference type="Proteomes" id="UP000694569"/>
    </source>
</evidence>
<dbReference type="Ensembl" id="ENSLLET00000007175.1">
    <property type="protein sequence ID" value="ENSLLEP00000006895.1"/>
    <property type="gene ID" value="ENSLLEG00000004347.1"/>
</dbReference>
<name>A0A8C5P922_9ANUR</name>
<proteinExistence type="predicted"/>
<dbReference type="SUPFAM" id="SSF49562">
    <property type="entry name" value="C2 domain (Calcium/lipid-binding domain, CaLB)"/>
    <property type="match status" value="1"/>
</dbReference>
<dbReference type="GeneTree" id="ENSGT00940000162206"/>